<dbReference type="GO" id="GO:0008483">
    <property type="term" value="F:transaminase activity"/>
    <property type="evidence" value="ECO:0007669"/>
    <property type="project" value="TreeGrafter"/>
</dbReference>
<dbReference type="eggNOG" id="COG0399">
    <property type="taxonomic scope" value="Bacteria"/>
</dbReference>
<sequence>MKYRLSDDTWDINEENAVKEVLASHMFSMGEKVKQFEKEFADKFGVKYAVMTSSGSTANLLAFASMVYSHRLNMGDEVIVPAVSWSTTYFPIAQHGLKLRFVDIDPQTLNIDVSQLERAITQKTKMIFLVNLLGNSNEFNAIKDICKNKNIIFAEDNCESMGAMYEGQKLGTMGLFGTYSTFYSHHLCTMEGGMVVTDDEILYHYMLAVRAHGWTRNLPLDSPIYTKKQDSFYESFNFIVPGYNLRPIEMEAAIGLEQLKKLDRIISQRRKNAEYFRKRLKEIPGVRNQKEVGESSYFGFAVILEDGNLGKRNQVVEALRNNEIEVRPIVAGNFVRNKAIEYLDYTIYGKLASADEIHDNGFFVGNHSCDNSREIDWFIETLKSALL</sequence>
<dbReference type="SUPFAM" id="SSF53383">
    <property type="entry name" value="PLP-dependent transferases"/>
    <property type="match status" value="1"/>
</dbReference>
<organism evidence="2 3">
    <name type="scientific">[Clostridium] citroniae WAL-17108</name>
    <dbReference type="NCBI Taxonomy" id="742733"/>
    <lineage>
        <taxon>Bacteria</taxon>
        <taxon>Bacillati</taxon>
        <taxon>Bacillota</taxon>
        <taxon>Clostridia</taxon>
        <taxon>Lachnospirales</taxon>
        <taxon>Lachnospiraceae</taxon>
        <taxon>Enterocloster</taxon>
    </lineage>
</organism>
<dbReference type="PANTHER" id="PTHR30244:SF34">
    <property type="entry name" value="DTDP-4-AMINO-4,6-DIDEOXYGALACTOSE TRANSAMINASE"/>
    <property type="match status" value="1"/>
</dbReference>
<evidence type="ECO:0008006" key="4">
    <source>
        <dbReference type="Google" id="ProtNLM"/>
    </source>
</evidence>
<dbReference type="PIRSF" id="PIRSF000390">
    <property type="entry name" value="PLP_StrS"/>
    <property type="match status" value="1"/>
</dbReference>
<dbReference type="CDD" id="cd00616">
    <property type="entry name" value="AHBA_syn"/>
    <property type="match status" value="1"/>
</dbReference>
<comment type="similarity">
    <text evidence="1">Belongs to the DegT/DnrJ/EryC1 family.</text>
</comment>
<dbReference type="GO" id="GO:0030170">
    <property type="term" value="F:pyridoxal phosphate binding"/>
    <property type="evidence" value="ECO:0007669"/>
    <property type="project" value="TreeGrafter"/>
</dbReference>
<dbReference type="Gene3D" id="3.40.640.10">
    <property type="entry name" value="Type I PLP-dependent aspartate aminotransferase-like (Major domain)"/>
    <property type="match status" value="1"/>
</dbReference>
<dbReference type="Pfam" id="PF01041">
    <property type="entry name" value="DegT_DnrJ_EryC1"/>
    <property type="match status" value="1"/>
</dbReference>
<dbReference type="AlphaFoldDB" id="G5HRT6"/>
<protein>
    <recommendedName>
        <fullName evidence="4">DegT/DnrJ/EryC1/StrS aminotransferase</fullName>
    </recommendedName>
</protein>
<dbReference type="InterPro" id="IPR015422">
    <property type="entry name" value="PyrdxlP-dep_Trfase_small"/>
</dbReference>
<dbReference type="Gene3D" id="3.90.1150.10">
    <property type="entry name" value="Aspartate Aminotransferase, domain 1"/>
    <property type="match status" value="1"/>
</dbReference>
<dbReference type="GO" id="GO:0000271">
    <property type="term" value="P:polysaccharide biosynthetic process"/>
    <property type="evidence" value="ECO:0007669"/>
    <property type="project" value="TreeGrafter"/>
</dbReference>
<dbReference type="Proteomes" id="UP000003763">
    <property type="component" value="Unassembled WGS sequence"/>
</dbReference>
<evidence type="ECO:0000313" key="2">
    <source>
        <dbReference type="EMBL" id="EHE95803.1"/>
    </source>
</evidence>
<proteinExistence type="inferred from homology"/>
<gene>
    <name evidence="2" type="ORF">HMPREF9469_05298</name>
</gene>
<dbReference type="EMBL" id="ADLJ01000049">
    <property type="protein sequence ID" value="EHE95803.1"/>
    <property type="molecule type" value="Genomic_DNA"/>
</dbReference>
<evidence type="ECO:0000313" key="3">
    <source>
        <dbReference type="Proteomes" id="UP000003763"/>
    </source>
</evidence>
<dbReference type="InterPro" id="IPR015424">
    <property type="entry name" value="PyrdxlP-dep_Trfase"/>
</dbReference>
<dbReference type="PATRIC" id="fig|742733.3.peg.5433"/>
<keyword evidence="1" id="KW-0663">Pyridoxal phosphate</keyword>
<accession>G5HRT6</accession>
<name>G5HRT6_9FIRM</name>
<dbReference type="InterPro" id="IPR000653">
    <property type="entry name" value="DegT/StrS_aminotransferase"/>
</dbReference>
<dbReference type="RefSeq" id="WP_007869469.1">
    <property type="nucleotide sequence ID" value="NZ_JH376430.1"/>
</dbReference>
<evidence type="ECO:0000256" key="1">
    <source>
        <dbReference type="RuleBase" id="RU004508"/>
    </source>
</evidence>
<dbReference type="PANTHER" id="PTHR30244">
    <property type="entry name" value="TRANSAMINASE"/>
    <property type="match status" value="1"/>
</dbReference>
<dbReference type="InterPro" id="IPR015421">
    <property type="entry name" value="PyrdxlP-dep_Trfase_major"/>
</dbReference>
<dbReference type="HOGENOM" id="CLU_033332_5_0_9"/>
<comment type="caution">
    <text evidence="2">The sequence shown here is derived from an EMBL/GenBank/DDBJ whole genome shotgun (WGS) entry which is preliminary data.</text>
</comment>
<reference evidence="2 3" key="1">
    <citation type="submission" date="2011-08" db="EMBL/GenBank/DDBJ databases">
        <title>The Genome Sequence of Clostridium citroniae WAL-17108.</title>
        <authorList>
            <consortium name="The Broad Institute Genome Sequencing Platform"/>
            <person name="Earl A."/>
            <person name="Ward D."/>
            <person name="Feldgarden M."/>
            <person name="Gevers D."/>
            <person name="Finegold S.M."/>
            <person name="Summanen P.H."/>
            <person name="Molitoris D.R."/>
            <person name="Vaisanen M.L."/>
            <person name="Daigneault M."/>
            <person name="Allen-Vercoe E."/>
            <person name="Young S.K."/>
            <person name="Zeng Q."/>
            <person name="Gargeya S."/>
            <person name="Fitzgerald M."/>
            <person name="Haas B."/>
            <person name="Abouelleil A."/>
            <person name="Alvarado L."/>
            <person name="Arachchi H.M."/>
            <person name="Berlin A."/>
            <person name="Brown A."/>
            <person name="Chapman S.B."/>
            <person name="Chen Z."/>
            <person name="Dunbar C."/>
            <person name="Freedman E."/>
            <person name="Gearin G."/>
            <person name="Gellesch M."/>
            <person name="Goldberg J."/>
            <person name="Griggs A."/>
            <person name="Gujja S."/>
            <person name="Heiman D."/>
            <person name="Howarth C."/>
            <person name="Larson L."/>
            <person name="Lui A."/>
            <person name="MacDonald P.J.P."/>
            <person name="Montmayeur A."/>
            <person name="Murphy C."/>
            <person name="Neiman D."/>
            <person name="Pearson M."/>
            <person name="Priest M."/>
            <person name="Roberts A."/>
            <person name="Saif S."/>
            <person name="Shea T."/>
            <person name="Shenoy N."/>
            <person name="Sisk P."/>
            <person name="Stolte C."/>
            <person name="Sykes S."/>
            <person name="Wortman J."/>
            <person name="Nusbaum C."/>
            <person name="Birren B."/>
        </authorList>
    </citation>
    <scope>NUCLEOTIDE SEQUENCE [LARGE SCALE GENOMIC DNA]</scope>
    <source>
        <strain evidence="2 3">WAL-17108</strain>
    </source>
</reference>